<dbReference type="AlphaFoldDB" id="A0A0C3Q484"/>
<dbReference type="OrthoDB" id="3323982at2759"/>
<dbReference type="EMBL" id="KN823078">
    <property type="protein sequence ID" value="KIO23700.1"/>
    <property type="molecule type" value="Genomic_DNA"/>
</dbReference>
<gene>
    <name evidence="1" type="ORF">M407DRAFT_214129</name>
</gene>
<dbReference type="HOGENOM" id="CLU_785717_0_0_1"/>
<reference evidence="1 2" key="1">
    <citation type="submission" date="2014-04" db="EMBL/GenBank/DDBJ databases">
        <authorList>
            <consortium name="DOE Joint Genome Institute"/>
            <person name="Kuo A."/>
            <person name="Girlanda M."/>
            <person name="Perotto S."/>
            <person name="Kohler A."/>
            <person name="Nagy L.G."/>
            <person name="Floudas D."/>
            <person name="Copeland A."/>
            <person name="Barry K.W."/>
            <person name="Cichocki N."/>
            <person name="Veneault-Fourrey C."/>
            <person name="LaButti K."/>
            <person name="Lindquist E.A."/>
            <person name="Lipzen A."/>
            <person name="Lundell T."/>
            <person name="Morin E."/>
            <person name="Murat C."/>
            <person name="Sun H."/>
            <person name="Tunlid A."/>
            <person name="Henrissat B."/>
            <person name="Grigoriev I.V."/>
            <person name="Hibbett D.S."/>
            <person name="Martin F."/>
            <person name="Nordberg H.P."/>
            <person name="Cantor M.N."/>
            <person name="Hua S.X."/>
        </authorList>
    </citation>
    <scope>NUCLEOTIDE SEQUENCE [LARGE SCALE GENOMIC DNA]</scope>
    <source>
        <strain evidence="1 2">MUT 4182</strain>
    </source>
</reference>
<name>A0A0C3Q484_9AGAM</name>
<proteinExistence type="predicted"/>
<protein>
    <submittedName>
        <fullName evidence="1">Uncharacterized protein</fullName>
    </submittedName>
</protein>
<sequence>MVGGPWDDVRVQELFISNRERREKRRYNARERKAEEDWKWAKNEGKRPVGGRRHLAVSKPAPSPATTLVASQVVDDEWKDPGFFDEDTQKAILMSMGIIPEDFEIDHKASANHQQLDNRVVGLPISTPPTWVPSDFEVYVDEMGDVKKALQKPMREVQMPGLTNGNNHRFGVNGFLRTDLDKVIAGSKQGATGWPSNGARMGNGRSRLPMLATATLVSTGGEEDDFDEEGFLKSQRQQATTASTIAMTMPFYGASTSCAVQPLSDEEWARLEQFEAIPWSLVETVRPQSVLSMDVDTEVVQSWVPPPPPEPAPAAAPAKIKEASRTKKIIKKILKRVKTTFQLKNRNRTTGVL</sequence>
<reference evidence="2" key="2">
    <citation type="submission" date="2015-01" db="EMBL/GenBank/DDBJ databases">
        <title>Evolutionary Origins and Diversification of the Mycorrhizal Mutualists.</title>
        <authorList>
            <consortium name="DOE Joint Genome Institute"/>
            <consortium name="Mycorrhizal Genomics Consortium"/>
            <person name="Kohler A."/>
            <person name="Kuo A."/>
            <person name="Nagy L.G."/>
            <person name="Floudas D."/>
            <person name="Copeland A."/>
            <person name="Barry K.W."/>
            <person name="Cichocki N."/>
            <person name="Veneault-Fourrey C."/>
            <person name="LaButti K."/>
            <person name="Lindquist E.A."/>
            <person name="Lipzen A."/>
            <person name="Lundell T."/>
            <person name="Morin E."/>
            <person name="Murat C."/>
            <person name="Riley R."/>
            <person name="Ohm R."/>
            <person name="Sun H."/>
            <person name="Tunlid A."/>
            <person name="Henrissat B."/>
            <person name="Grigoriev I.V."/>
            <person name="Hibbett D.S."/>
            <person name="Martin F."/>
        </authorList>
    </citation>
    <scope>NUCLEOTIDE SEQUENCE [LARGE SCALE GENOMIC DNA]</scope>
    <source>
        <strain evidence="2">MUT 4182</strain>
    </source>
</reference>
<evidence type="ECO:0000313" key="1">
    <source>
        <dbReference type="EMBL" id="KIO23700.1"/>
    </source>
</evidence>
<evidence type="ECO:0000313" key="2">
    <source>
        <dbReference type="Proteomes" id="UP000054248"/>
    </source>
</evidence>
<dbReference type="Proteomes" id="UP000054248">
    <property type="component" value="Unassembled WGS sequence"/>
</dbReference>
<accession>A0A0C3Q484</accession>
<organism evidence="1 2">
    <name type="scientific">Tulasnella calospora MUT 4182</name>
    <dbReference type="NCBI Taxonomy" id="1051891"/>
    <lineage>
        <taxon>Eukaryota</taxon>
        <taxon>Fungi</taxon>
        <taxon>Dikarya</taxon>
        <taxon>Basidiomycota</taxon>
        <taxon>Agaricomycotina</taxon>
        <taxon>Agaricomycetes</taxon>
        <taxon>Cantharellales</taxon>
        <taxon>Tulasnellaceae</taxon>
        <taxon>Tulasnella</taxon>
    </lineage>
</organism>
<keyword evidence="2" id="KW-1185">Reference proteome</keyword>